<name>A0A6C0HUC5_9ZZZZ</name>
<proteinExistence type="predicted"/>
<feature type="region of interest" description="Disordered" evidence="1">
    <location>
        <begin position="35"/>
        <end position="54"/>
    </location>
</feature>
<dbReference type="EMBL" id="MN740015">
    <property type="protein sequence ID" value="QHT84149.1"/>
    <property type="molecule type" value="Genomic_DNA"/>
</dbReference>
<dbReference type="AlphaFoldDB" id="A0A6C0HUC5"/>
<evidence type="ECO:0000313" key="2">
    <source>
        <dbReference type="EMBL" id="QHT84149.1"/>
    </source>
</evidence>
<sequence length="54" mass="6292">MNEWSKFVTKFYKDKKRTNKTYKFKDAMKDAKGPYNAAKGAKVTKGGKTRKSRK</sequence>
<accession>A0A6C0HUC5</accession>
<organism evidence="2">
    <name type="scientific">viral metagenome</name>
    <dbReference type="NCBI Taxonomy" id="1070528"/>
    <lineage>
        <taxon>unclassified sequences</taxon>
        <taxon>metagenomes</taxon>
        <taxon>organismal metagenomes</taxon>
    </lineage>
</organism>
<protein>
    <submittedName>
        <fullName evidence="2">Uncharacterized protein</fullName>
    </submittedName>
</protein>
<reference evidence="2" key="1">
    <citation type="journal article" date="2020" name="Nature">
        <title>Giant virus diversity and host interactions through global metagenomics.</title>
        <authorList>
            <person name="Schulz F."/>
            <person name="Roux S."/>
            <person name="Paez-Espino D."/>
            <person name="Jungbluth S."/>
            <person name="Walsh D.A."/>
            <person name="Denef V.J."/>
            <person name="McMahon K.D."/>
            <person name="Konstantinidis K.T."/>
            <person name="Eloe-Fadrosh E.A."/>
            <person name="Kyrpides N.C."/>
            <person name="Woyke T."/>
        </authorList>
    </citation>
    <scope>NUCLEOTIDE SEQUENCE</scope>
    <source>
        <strain evidence="2">GVMAG-M-3300023184-16</strain>
    </source>
</reference>
<feature type="compositionally biased region" description="Basic residues" evidence="1">
    <location>
        <begin position="45"/>
        <end position="54"/>
    </location>
</feature>
<evidence type="ECO:0000256" key="1">
    <source>
        <dbReference type="SAM" id="MobiDB-lite"/>
    </source>
</evidence>